<dbReference type="PANTHER" id="PTHR44520:SF2">
    <property type="entry name" value="RESPONSE REGULATOR RCP1"/>
    <property type="match status" value="1"/>
</dbReference>
<proteinExistence type="predicted"/>
<dbReference type="AlphaFoldDB" id="A0A1G9KR83"/>
<dbReference type="Gene3D" id="3.40.50.2300">
    <property type="match status" value="1"/>
</dbReference>
<organism evidence="3 4">
    <name type="scientific">Maridesulfovibrio ferrireducens</name>
    <dbReference type="NCBI Taxonomy" id="246191"/>
    <lineage>
        <taxon>Bacteria</taxon>
        <taxon>Pseudomonadati</taxon>
        <taxon>Thermodesulfobacteriota</taxon>
        <taxon>Desulfovibrionia</taxon>
        <taxon>Desulfovibrionales</taxon>
        <taxon>Desulfovibrionaceae</taxon>
        <taxon>Maridesulfovibrio</taxon>
    </lineage>
</organism>
<keyword evidence="4" id="KW-1185">Reference proteome</keyword>
<protein>
    <submittedName>
        <fullName evidence="3">Response regulator receiver domain-containing protein</fullName>
    </submittedName>
</protein>
<dbReference type="Pfam" id="PF00072">
    <property type="entry name" value="Response_reg"/>
    <property type="match status" value="1"/>
</dbReference>
<dbReference type="RefSeq" id="WP_092162853.1">
    <property type="nucleotide sequence ID" value="NZ_FNGA01000005.1"/>
</dbReference>
<evidence type="ECO:0000259" key="2">
    <source>
        <dbReference type="PROSITE" id="PS50110"/>
    </source>
</evidence>
<evidence type="ECO:0000256" key="1">
    <source>
        <dbReference type="PROSITE-ProRule" id="PRU00169"/>
    </source>
</evidence>
<dbReference type="EMBL" id="FNGA01000005">
    <property type="protein sequence ID" value="SDL51957.1"/>
    <property type="molecule type" value="Genomic_DNA"/>
</dbReference>
<dbReference type="Proteomes" id="UP000199053">
    <property type="component" value="Unassembled WGS sequence"/>
</dbReference>
<dbReference type="SMART" id="SM00448">
    <property type="entry name" value="REC"/>
    <property type="match status" value="1"/>
</dbReference>
<feature type="modified residue" description="4-aspartylphosphate" evidence="1">
    <location>
        <position position="69"/>
    </location>
</feature>
<name>A0A1G9KR83_9BACT</name>
<sequence length="154" mass="17285">MNEINKECTFVLVEDDLGHARLIQKNLHRSGVQNKIVHLTTGRQAVDFLLSQGEYAGSPPPATVLVLLDLNLPEMDGFTVLKHLKADERSKNIPVIMLTTTDDSREVKRCYELGCSVFITKPVDYDLFSEAIQKLGRFLNVIKLPDGGVKYVEQ</sequence>
<dbReference type="InterPro" id="IPR052893">
    <property type="entry name" value="TCS_response_regulator"/>
</dbReference>
<dbReference type="STRING" id="246191.SAMN05660337_3179"/>
<dbReference type="SUPFAM" id="SSF52172">
    <property type="entry name" value="CheY-like"/>
    <property type="match status" value="1"/>
</dbReference>
<gene>
    <name evidence="3" type="ORF">SAMN05660337_3179</name>
</gene>
<dbReference type="InterPro" id="IPR011006">
    <property type="entry name" value="CheY-like_superfamily"/>
</dbReference>
<evidence type="ECO:0000313" key="3">
    <source>
        <dbReference type="EMBL" id="SDL51957.1"/>
    </source>
</evidence>
<dbReference type="GO" id="GO:0000160">
    <property type="term" value="P:phosphorelay signal transduction system"/>
    <property type="evidence" value="ECO:0007669"/>
    <property type="project" value="InterPro"/>
</dbReference>
<keyword evidence="1" id="KW-0597">Phosphoprotein</keyword>
<accession>A0A1G9KR83</accession>
<feature type="domain" description="Response regulatory" evidence="2">
    <location>
        <begin position="9"/>
        <end position="136"/>
    </location>
</feature>
<dbReference type="InterPro" id="IPR001789">
    <property type="entry name" value="Sig_transdc_resp-reg_receiver"/>
</dbReference>
<dbReference type="OrthoDB" id="9793549at2"/>
<dbReference type="PROSITE" id="PS50110">
    <property type="entry name" value="RESPONSE_REGULATORY"/>
    <property type="match status" value="1"/>
</dbReference>
<evidence type="ECO:0000313" key="4">
    <source>
        <dbReference type="Proteomes" id="UP000199053"/>
    </source>
</evidence>
<reference evidence="4" key="1">
    <citation type="submission" date="2016-10" db="EMBL/GenBank/DDBJ databases">
        <authorList>
            <person name="Varghese N."/>
            <person name="Submissions S."/>
        </authorList>
    </citation>
    <scope>NUCLEOTIDE SEQUENCE [LARGE SCALE GENOMIC DNA]</scope>
    <source>
        <strain evidence="4">DSM 16995</strain>
    </source>
</reference>
<dbReference type="CDD" id="cd17557">
    <property type="entry name" value="REC_Rcp-like"/>
    <property type="match status" value="1"/>
</dbReference>
<dbReference type="PANTHER" id="PTHR44520">
    <property type="entry name" value="RESPONSE REGULATOR RCP1-RELATED"/>
    <property type="match status" value="1"/>
</dbReference>